<comment type="caution">
    <text evidence="1">The sequence shown here is derived from an EMBL/GenBank/DDBJ whole genome shotgun (WGS) entry which is preliminary data.</text>
</comment>
<evidence type="ECO:0000313" key="2">
    <source>
        <dbReference type="Proteomes" id="UP001165413"/>
    </source>
</evidence>
<keyword evidence="2" id="KW-1185">Reference proteome</keyword>
<dbReference type="RefSeq" id="WP_254100994.1">
    <property type="nucleotide sequence ID" value="NZ_JANATA010000015.1"/>
</dbReference>
<name>A0AA42BMX0_9ALTE</name>
<dbReference type="AlphaFoldDB" id="A0AA42BMX0"/>
<dbReference type="Pfam" id="PF07394">
    <property type="entry name" value="DUF1501"/>
    <property type="match status" value="1"/>
</dbReference>
<proteinExistence type="predicted"/>
<reference evidence="1" key="1">
    <citation type="submission" date="2022-07" db="EMBL/GenBank/DDBJ databases">
        <title>Characterization of the Novel Bacterium Alteromonas immobilis LMIT006 and Alteromonas gregis LMIT007.</title>
        <authorList>
            <person name="Lin X."/>
        </authorList>
    </citation>
    <scope>NUCLEOTIDE SEQUENCE</scope>
    <source>
        <strain evidence="1">LMIT007</strain>
    </source>
</reference>
<dbReference type="PANTHER" id="PTHR43737">
    <property type="entry name" value="BLL7424 PROTEIN"/>
    <property type="match status" value="1"/>
</dbReference>
<gene>
    <name evidence="1" type="ORF">NLF92_08940</name>
</gene>
<evidence type="ECO:0000313" key="1">
    <source>
        <dbReference type="EMBL" id="MCP3429067.1"/>
    </source>
</evidence>
<protein>
    <submittedName>
        <fullName evidence="1">DUF1501 domain-containing protein</fullName>
    </submittedName>
</protein>
<dbReference type="PANTHER" id="PTHR43737:SF1">
    <property type="entry name" value="DUF1501 DOMAIN-CONTAINING PROTEIN"/>
    <property type="match status" value="1"/>
</dbReference>
<sequence length="462" mass="50851">MDRRFFLQSGLASLTLGATAPAMGQGINVLANMANSASNISDYKTLVCVNLKGGADTLSLFIPTSSSGLTAYRNIRNNLTYEQAGVKLWEPSNQTLDSYGMPNFMDSFTEMFTQNKLSLVANVGPLREPTTLDQIQVNDAILPPFFASHSDQEKLWQTGFVNLGEKSGWGGRIIEAMNANSSAIPNNISLGRATKFIRGQELNPFSVNTQDIQNMDLYVNVGNQTDNMQRTIFDRLQNASRRNLFADTYNRVANSAMDNNKILGAALDATQRLAVDYPTSVNNVFVDGELSRLTDQFKRAAQLIEIAPTLGQHRQVIFIEMNAFDTHDNQNATFPALMQALGESLLAFQADLEARGIDDRVVTFTQSEFGRTMTINSNGTDHGWGGHQFVMGTPVNGGQVIGALPEYQLGSRDVYQNTIIPQFSVEQYAGNLAKWFGLSASQITDVFPTYGRFDDVDFGLFS</sequence>
<dbReference type="Proteomes" id="UP001165413">
    <property type="component" value="Unassembled WGS sequence"/>
</dbReference>
<accession>A0AA42BMX0</accession>
<dbReference type="InterPro" id="IPR010869">
    <property type="entry name" value="DUF1501"/>
</dbReference>
<dbReference type="EMBL" id="JANATA010000015">
    <property type="protein sequence ID" value="MCP3429067.1"/>
    <property type="molecule type" value="Genomic_DNA"/>
</dbReference>
<organism evidence="1 2">
    <name type="scientific">Opacimonas viscosa</name>
    <dbReference type="NCBI Taxonomy" id="2961944"/>
    <lineage>
        <taxon>Bacteria</taxon>
        <taxon>Pseudomonadati</taxon>
        <taxon>Pseudomonadota</taxon>
        <taxon>Gammaproteobacteria</taxon>
        <taxon>Alteromonadales</taxon>
        <taxon>Alteromonadaceae</taxon>
        <taxon>Opacimonas</taxon>
    </lineage>
</organism>